<dbReference type="InterPro" id="IPR026866">
    <property type="entry name" value="CR006_AAA"/>
</dbReference>
<dbReference type="EMBL" id="AYZB01000035">
    <property type="protein sequence ID" value="KRM22462.1"/>
    <property type="molecule type" value="Genomic_DNA"/>
</dbReference>
<dbReference type="PANTHER" id="PTHR32182">
    <property type="entry name" value="DNA REPLICATION AND REPAIR PROTEIN RECF"/>
    <property type="match status" value="1"/>
</dbReference>
<feature type="coiled-coil region" evidence="1">
    <location>
        <begin position="287"/>
        <end position="349"/>
    </location>
</feature>
<dbReference type="GO" id="GO:0000731">
    <property type="term" value="P:DNA synthesis involved in DNA repair"/>
    <property type="evidence" value="ECO:0007669"/>
    <property type="project" value="TreeGrafter"/>
</dbReference>
<feature type="domain" description="Protein CR006 P-loop" evidence="2">
    <location>
        <begin position="21"/>
        <end position="679"/>
    </location>
</feature>
<dbReference type="PANTHER" id="PTHR32182:SF0">
    <property type="entry name" value="DNA REPLICATION AND REPAIR PROTEIN RECF"/>
    <property type="match status" value="1"/>
</dbReference>
<comment type="caution">
    <text evidence="3">The sequence shown here is derived from an EMBL/GenBank/DDBJ whole genome shotgun (WGS) entry which is preliminary data.</text>
</comment>
<dbReference type="Gene3D" id="3.40.50.300">
    <property type="entry name" value="P-loop containing nucleotide triphosphate hydrolases"/>
    <property type="match status" value="1"/>
</dbReference>
<dbReference type="Pfam" id="PF13166">
    <property type="entry name" value="AAA_13"/>
    <property type="match status" value="1"/>
</dbReference>
<accession>A0AA89L4U7</accession>
<keyword evidence="1" id="KW-0175">Coiled coil</keyword>
<gene>
    <name evidence="3" type="ORF">FC90_GL001065</name>
</gene>
<proteinExistence type="predicted"/>
<feature type="coiled-coil region" evidence="1">
    <location>
        <begin position="159"/>
        <end position="186"/>
    </location>
</feature>
<dbReference type="RefSeq" id="WP_057908439.1">
    <property type="nucleotide sequence ID" value="NZ_AYZB01000035.1"/>
</dbReference>
<reference evidence="3 4" key="1">
    <citation type="journal article" date="2015" name="Genome Announc.">
        <title>Expanding the biotechnology potential of lactobacilli through comparative genomics of 213 strains and associated genera.</title>
        <authorList>
            <person name="Sun Z."/>
            <person name="Harris H.M."/>
            <person name="McCann A."/>
            <person name="Guo C."/>
            <person name="Argimon S."/>
            <person name="Zhang W."/>
            <person name="Yang X."/>
            <person name="Jeffery I.B."/>
            <person name="Cooney J.C."/>
            <person name="Kagawa T.F."/>
            <person name="Liu W."/>
            <person name="Song Y."/>
            <person name="Salvetti E."/>
            <person name="Wrobel A."/>
            <person name="Rasinkangas P."/>
            <person name="Parkhill J."/>
            <person name="Rea M.C."/>
            <person name="O'Sullivan O."/>
            <person name="Ritari J."/>
            <person name="Douillard F.P."/>
            <person name="Paul Ross R."/>
            <person name="Yang R."/>
            <person name="Briner A.E."/>
            <person name="Felis G.E."/>
            <person name="de Vos W.M."/>
            <person name="Barrangou R."/>
            <person name="Klaenhammer T.R."/>
            <person name="Caufield P.W."/>
            <person name="Cui Y."/>
            <person name="Zhang H."/>
            <person name="O'Toole P.W."/>
        </authorList>
    </citation>
    <scope>NUCLEOTIDE SEQUENCE [LARGE SCALE GENOMIC DNA]</scope>
    <source>
        <strain evidence="3 4">DSM 20719</strain>
    </source>
</reference>
<evidence type="ECO:0000313" key="4">
    <source>
        <dbReference type="Proteomes" id="UP000050823"/>
    </source>
</evidence>
<dbReference type="Proteomes" id="UP000050823">
    <property type="component" value="Unassembled WGS sequence"/>
</dbReference>
<dbReference type="SUPFAM" id="SSF52540">
    <property type="entry name" value="P-loop containing nucleoside triphosphate hydrolases"/>
    <property type="match status" value="1"/>
</dbReference>
<dbReference type="AlphaFoldDB" id="A0AA89L4U7"/>
<protein>
    <recommendedName>
        <fullName evidence="2">Protein CR006 P-loop domain-containing protein</fullName>
    </recommendedName>
</protein>
<name>A0AA89L4U7_9LACO</name>
<organism evidence="3 4">
    <name type="scientific">Latilactobacillus graminis DSM 20719</name>
    <dbReference type="NCBI Taxonomy" id="1423752"/>
    <lineage>
        <taxon>Bacteria</taxon>
        <taxon>Bacillati</taxon>
        <taxon>Bacillota</taxon>
        <taxon>Bacilli</taxon>
        <taxon>Lactobacillales</taxon>
        <taxon>Lactobacillaceae</taxon>
        <taxon>Latilactobacillus</taxon>
    </lineage>
</organism>
<evidence type="ECO:0000256" key="1">
    <source>
        <dbReference type="SAM" id="Coils"/>
    </source>
</evidence>
<evidence type="ECO:0000259" key="2">
    <source>
        <dbReference type="Pfam" id="PF13166"/>
    </source>
</evidence>
<evidence type="ECO:0000313" key="3">
    <source>
        <dbReference type="EMBL" id="KRM22462.1"/>
    </source>
</evidence>
<dbReference type="GO" id="GO:0006302">
    <property type="term" value="P:double-strand break repair"/>
    <property type="evidence" value="ECO:0007669"/>
    <property type="project" value="TreeGrafter"/>
</dbReference>
<sequence>MINRIEDVNSKSFKHFSYDETLSKVNIFFGTNGSGKTALSNWLLDQEPLHRIFNTDYVRENILAQDEINGVKLTVGNEVINIEENIERISSANVNISQQTESLNIKLREEKNEVFQILNTTLDKARKQFKLNTNIKQKQKAKTDPIKALTLWYSDIKEFDIKENSSEELEREKKLLESESRDLDFQVNVNRERFTKLVKALEEPTMIPSIGVSNEVAIWIKEGLHIHNMNENTLKCEFCGNNFDTQRVSKLINEKTNTTHAKLISSLENFKNDLVQLCNSIQALPTLEQNEELLKKINQLIEIITNKIQNTMNTFTVESTLFSEIIKFNNNIENKRELINKEIRIINQKIDRIEQIAKSWVGQQLKENQQIKAFVKNIKEIEEAVLKNSTVLKENEQWMSDQKVVNSDLKPFQDLVNQQFVILGIDFRLEIAADNQHYIIRHKSSEFSIRNKDLSEGERRLLGFLHFYYDLFERPEESLMKQVSLVIIDDPITSLDNDNRYYLTELINKFIKKIKQLHCQLFLFTHSSLDFHNIGYGSDNQLTAFYKIRKNEFGESTIKKVDRFERQNYSDYYQSNFKGIFEFAKLSNTKIGEDNFLSYGNKARLVFESHARTHYKLEYATRASIDSLMEFYEVGDKFKDQFMNMLDVVNSLSHGPTFADYNAISSKEVQNAVRFMLAVLYKKDKYHVEQMAGDLIVKSNRRNIMAWLDILDESY</sequence>
<dbReference type="InterPro" id="IPR027417">
    <property type="entry name" value="P-loop_NTPase"/>
</dbReference>